<dbReference type="Pfam" id="PF23562">
    <property type="entry name" value="AMP-binding_C_3"/>
    <property type="match status" value="1"/>
</dbReference>
<dbReference type="InterPro" id="IPR000873">
    <property type="entry name" value="AMP-dep_synth/lig_dom"/>
</dbReference>
<evidence type="ECO:0000256" key="2">
    <source>
        <dbReference type="ARBA" id="ARBA00022840"/>
    </source>
</evidence>
<evidence type="ECO:0000256" key="1">
    <source>
        <dbReference type="ARBA" id="ARBA00022741"/>
    </source>
</evidence>
<dbReference type="GO" id="GO:0016020">
    <property type="term" value="C:membrane"/>
    <property type="evidence" value="ECO:0007669"/>
    <property type="project" value="TreeGrafter"/>
</dbReference>
<feature type="domain" description="AMP-dependent synthetase/ligase" evidence="3">
    <location>
        <begin position="16"/>
        <end position="429"/>
    </location>
</feature>
<reference evidence="4 5" key="1">
    <citation type="submission" date="2020-03" db="EMBL/GenBank/DDBJ databases">
        <title>Whole genome shotgun sequence of Phytohabitans suffuscus NBRC 105367.</title>
        <authorList>
            <person name="Komaki H."/>
            <person name="Tamura T."/>
        </authorList>
    </citation>
    <scope>NUCLEOTIDE SEQUENCE [LARGE SCALE GENOMIC DNA]</scope>
    <source>
        <strain evidence="4 5">NBRC 105367</strain>
    </source>
</reference>
<dbReference type="PROSITE" id="PS00455">
    <property type="entry name" value="AMP_BINDING"/>
    <property type="match status" value="1"/>
</dbReference>
<dbReference type="KEGG" id="psuu:Psuf_057150"/>
<sequence>MSLEIPYRSIPDMFLKRVASTPDRDALAHPAPDDSGPVWLKWSEIGRRAKAIAAGLVGLGVGTEDRVAIISNTRLEWILADLGVMCAGGATTTVYPTTEPEDVAYIIGDSGSIVVIAENAAQAGKLAGASLPAVKHVVLIDGAADPAATPPQTTLADLEAAGAERLAGEPDLIERITEGITHDHLATLIYTSGTTGRPKGVELLHGGWCWEAVAQAGSGLMEPDDLQYLWLPLSHSFGKTLISGIIHVGMPTYVDGRLDKLVDNLSVVRPTLMCGAPRIFEKVYNRAVSSAQDAGGAKAKIFAWAVHTGKRKVALEQAGQPVPRALAMRYAVANRLVFSKLQARLGGRIRKLVSGAAPLSVPIAEFFAAAGLPIGEGYGLTETSAGSFVNRRDRIKIGTCGPALGDLECRIAEDGEVLLRGTPVMRGYHNLPEETAAAFTEDGFFRTGDIGELDSDGFLRITDRKKDLVKTSGGKYIAPSHIEGMFKALCPYTSQVVVITQGRNYCSMLVTLDPDAIVGWAAGTPLAGRPYAEIASSPEAQAMVAGYVDELNTKLNRWETVKKFTILHRDLTIEDGEMTPSMKIKRRVVEANFAGEIDKMYEGSLAEI</sequence>
<dbReference type="EMBL" id="AP022871">
    <property type="protein sequence ID" value="BCB88402.1"/>
    <property type="molecule type" value="Genomic_DNA"/>
</dbReference>
<dbReference type="AlphaFoldDB" id="A0A6F8YQM1"/>
<keyword evidence="2" id="KW-0067">ATP-binding</keyword>
<evidence type="ECO:0000313" key="4">
    <source>
        <dbReference type="EMBL" id="BCB88402.1"/>
    </source>
</evidence>
<accession>A0A6F8YQM1</accession>
<dbReference type="PANTHER" id="PTHR43272">
    <property type="entry name" value="LONG-CHAIN-FATTY-ACID--COA LIGASE"/>
    <property type="match status" value="1"/>
</dbReference>
<dbReference type="GO" id="GO:0005524">
    <property type="term" value="F:ATP binding"/>
    <property type="evidence" value="ECO:0007669"/>
    <property type="project" value="UniProtKB-KW"/>
</dbReference>
<dbReference type="SUPFAM" id="SSF56801">
    <property type="entry name" value="Acetyl-CoA synthetase-like"/>
    <property type="match status" value="1"/>
</dbReference>
<evidence type="ECO:0000259" key="3">
    <source>
        <dbReference type="Pfam" id="PF00501"/>
    </source>
</evidence>
<dbReference type="Proteomes" id="UP000503011">
    <property type="component" value="Chromosome"/>
</dbReference>
<dbReference type="CDD" id="cd05907">
    <property type="entry name" value="VL_LC_FACS_like"/>
    <property type="match status" value="1"/>
</dbReference>
<dbReference type="RefSeq" id="WP_173159800.1">
    <property type="nucleotide sequence ID" value="NZ_AP022871.1"/>
</dbReference>
<dbReference type="InterPro" id="IPR042099">
    <property type="entry name" value="ANL_N_sf"/>
</dbReference>
<dbReference type="PANTHER" id="PTHR43272:SF33">
    <property type="entry name" value="AMP-BINDING DOMAIN-CONTAINING PROTEIN-RELATED"/>
    <property type="match status" value="1"/>
</dbReference>
<keyword evidence="5" id="KW-1185">Reference proteome</keyword>
<keyword evidence="1" id="KW-0547">Nucleotide-binding</keyword>
<dbReference type="GO" id="GO:0004467">
    <property type="term" value="F:long-chain fatty acid-CoA ligase activity"/>
    <property type="evidence" value="ECO:0007669"/>
    <property type="project" value="TreeGrafter"/>
</dbReference>
<name>A0A6F8YQM1_9ACTN</name>
<proteinExistence type="predicted"/>
<dbReference type="Gene3D" id="3.40.50.12780">
    <property type="entry name" value="N-terminal domain of ligase-like"/>
    <property type="match status" value="1"/>
</dbReference>
<organism evidence="4 5">
    <name type="scientific">Phytohabitans suffuscus</name>
    <dbReference type="NCBI Taxonomy" id="624315"/>
    <lineage>
        <taxon>Bacteria</taxon>
        <taxon>Bacillati</taxon>
        <taxon>Actinomycetota</taxon>
        <taxon>Actinomycetes</taxon>
        <taxon>Micromonosporales</taxon>
        <taxon>Micromonosporaceae</taxon>
    </lineage>
</organism>
<dbReference type="Pfam" id="PF00501">
    <property type="entry name" value="AMP-binding"/>
    <property type="match status" value="1"/>
</dbReference>
<gene>
    <name evidence="4" type="ORF">Psuf_057150</name>
</gene>
<dbReference type="InterPro" id="IPR020845">
    <property type="entry name" value="AMP-binding_CS"/>
</dbReference>
<reference evidence="4 5" key="2">
    <citation type="submission" date="2020-03" db="EMBL/GenBank/DDBJ databases">
        <authorList>
            <person name="Ichikawa N."/>
            <person name="Kimura A."/>
            <person name="Kitahashi Y."/>
            <person name="Uohara A."/>
        </authorList>
    </citation>
    <scope>NUCLEOTIDE SEQUENCE [LARGE SCALE GENOMIC DNA]</scope>
    <source>
        <strain evidence="4 5">NBRC 105367</strain>
    </source>
</reference>
<protein>
    <submittedName>
        <fullName evidence="4">AMP-dependent synthetase</fullName>
    </submittedName>
</protein>
<evidence type="ECO:0000313" key="5">
    <source>
        <dbReference type="Proteomes" id="UP000503011"/>
    </source>
</evidence>